<reference evidence="4 5" key="1">
    <citation type="submission" date="2014-06" db="EMBL/GenBank/DDBJ databases">
        <authorList>
            <person name="Swart Estienne"/>
        </authorList>
    </citation>
    <scope>NUCLEOTIDE SEQUENCE [LARGE SCALE GENOMIC DNA]</scope>
    <source>
        <strain evidence="4 5">130c</strain>
    </source>
</reference>
<feature type="region of interest" description="Disordered" evidence="1">
    <location>
        <begin position="264"/>
        <end position="329"/>
    </location>
</feature>
<sequence length="818" mass="90897">MPHQTNSGPPPQQMAMMQQQQQMMQQQMMAMPEDMIGAIKIKDGLFIGDEFAAQDLEFVVANKVSHIINCAGRQIPNHWEAIGVVYLSFYWMDQENQLLFDQKDQTTKEIFDFIESAVKKTESVLVHSVRGQSRAASVLAAYLMRKYRWSLLKTLEFLNSRRPELEIRGTFIQQLQDYEQRLIKQGLGPLSATWTEISMNKVPGGNNDAQHEELILRNTFVNAQMGPIAQYLGTIGQNIQKSFQIKWIDEHHQNKAPLAQEMYDKPHSQSNHKKIKHQQLKSNMKVKTQAQQTPNMNTSGFNAIPGTNTTSTTQNSSQAQQKNSTNDKQSKELNFYQQSENATDNGTLNDMDATDGEEIIFPTNNHHQLLKEQNIGQQNNTGATSEKQGANINHFQNNIQIGNLQHPNNIITIKSNIINNNNINNFIINNPNDHLPHQNLAMSHQNPMSNPQFSQLSGLNYVRNPVTQNQSSGTKPTNNLIGNLGKDQISRTNNIGKQTGNDEQESFTKNRKDLHAGTQNDSYRKGESPQNREGLQNKSKKTNQKDNNSIGGIQIGQYGPGLGGLKIQNNQKGQISSNFNEISAGFRMMTQNQSQNQGQPGVFRSGPIRATAFDQQYNNFQQNNNNTDMQLANIGLGSNAKQKQGGSHQVIQGRPGTAPKRPASPGAQLQTTKGENNSYTLGSLTGQNVGGISGAKTRSGSQKPSSAPSKNRLRSNSPSSALQQQHQEKKNQKQSSQSSSMNFTYGNQIGANQQKNMVGAHPLYRGYSPSKPKWKGGPTVSQQQVTAQNYTGGGQTNFQPSTALMSGYARQNSNKAKY</sequence>
<protein>
    <submittedName>
        <fullName evidence="4">Dual specificity catalytic domain containing protein</fullName>
    </submittedName>
</protein>
<dbReference type="Gene3D" id="3.90.190.10">
    <property type="entry name" value="Protein tyrosine phosphatase superfamily"/>
    <property type="match status" value="1"/>
</dbReference>
<feature type="domain" description="Tyrosine-protein phosphatase" evidence="2">
    <location>
        <begin position="37"/>
        <end position="184"/>
    </location>
</feature>
<organism evidence="4 5">
    <name type="scientific">Stylonychia lemnae</name>
    <name type="common">Ciliate</name>
    <dbReference type="NCBI Taxonomy" id="5949"/>
    <lineage>
        <taxon>Eukaryota</taxon>
        <taxon>Sar</taxon>
        <taxon>Alveolata</taxon>
        <taxon>Ciliophora</taxon>
        <taxon>Intramacronucleata</taxon>
        <taxon>Spirotrichea</taxon>
        <taxon>Stichotrichia</taxon>
        <taxon>Sporadotrichida</taxon>
        <taxon>Oxytrichidae</taxon>
        <taxon>Stylonychinae</taxon>
        <taxon>Stylonychia</taxon>
    </lineage>
</organism>
<feature type="compositionally biased region" description="Polar residues" evidence="1">
    <location>
        <begin position="667"/>
        <end position="687"/>
    </location>
</feature>
<accession>A0A078AU18</accession>
<evidence type="ECO:0000259" key="3">
    <source>
        <dbReference type="PROSITE" id="PS50056"/>
    </source>
</evidence>
<feature type="region of interest" description="Disordered" evidence="1">
    <location>
        <begin position="464"/>
        <end position="555"/>
    </location>
</feature>
<evidence type="ECO:0000313" key="4">
    <source>
        <dbReference type="EMBL" id="CDW84732.1"/>
    </source>
</evidence>
<dbReference type="PROSITE" id="PS50054">
    <property type="entry name" value="TYR_PHOSPHATASE_DUAL"/>
    <property type="match status" value="1"/>
</dbReference>
<feature type="region of interest" description="Disordered" evidence="1">
    <location>
        <begin position="638"/>
        <end position="818"/>
    </location>
</feature>
<feature type="compositionally biased region" description="Polar residues" evidence="1">
    <location>
        <begin position="696"/>
        <end position="722"/>
    </location>
</feature>
<dbReference type="InterPro" id="IPR000340">
    <property type="entry name" value="Dual-sp_phosphatase_cat-dom"/>
</dbReference>
<dbReference type="AlphaFoldDB" id="A0A078AU18"/>
<dbReference type="PROSITE" id="PS50056">
    <property type="entry name" value="TYR_PHOSPHATASE_2"/>
    <property type="match status" value="1"/>
</dbReference>
<gene>
    <name evidence="4" type="primary">Contig10437.g11134</name>
    <name evidence="4" type="ORF">STYLEM_13799</name>
</gene>
<feature type="compositionally biased region" description="Low complexity" evidence="1">
    <location>
        <begin position="307"/>
        <end position="326"/>
    </location>
</feature>
<feature type="compositionally biased region" description="Basic and acidic residues" evidence="1">
    <location>
        <begin position="506"/>
        <end position="515"/>
    </location>
</feature>
<feature type="compositionally biased region" description="Polar residues" evidence="1">
    <location>
        <begin position="528"/>
        <end position="537"/>
    </location>
</feature>
<dbReference type="EMBL" id="CCKQ01013103">
    <property type="protein sequence ID" value="CDW84732.1"/>
    <property type="molecule type" value="Genomic_DNA"/>
</dbReference>
<dbReference type="InterPro" id="IPR000387">
    <property type="entry name" value="Tyr_Pase_dom"/>
</dbReference>
<keyword evidence="5" id="KW-1185">Reference proteome</keyword>
<dbReference type="Pfam" id="PF00782">
    <property type="entry name" value="DSPc"/>
    <property type="match status" value="1"/>
</dbReference>
<feature type="compositionally biased region" description="Polar residues" evidence="1">
    <location>
        <begin position="280"/>
        <end position="301"/>
    </location>
</feature>
<dbReference type="SUPFAM" id="SSF52799">
    <property type="entry name" value="(Phosphotyrosine protein) phosphatases II"/>
    <property type="match status" value="1"/>
</dbReference>
<dbReference type="PANTHER" id="PTHR46653:SF1">
    <property type="entry name" value="SPECIFICITY PROTEIN PHOSPHATASE, PUTATIVE-RELATED"/>
    <property type="match status" value="1"/>
</dbReference>
<feature type="compositionally biased region" description="Polar residues" evidence="1">
    <location>
        <begin position="741"/>
        <end position="756"/>
    </location>
</feature>
<feature type="compositionally biased region" description="Polar residues" evidence="1">
    <location>
        <begin position="440"/>
        <end position="456"/>
    </location>
</feature>
<name>A0A078AU18_STYLE</name>
<feature type="compositionally biased region" description="Polar residues" evidence="1">
    <location>
        <begin position="490"/>
        <end position="501"/>
    </location>
</feature>
<dbReference type="InParanoid" id="A0A078AU18"/>
<dbReference type="Proteomes" id="UP000039865">
    <property type="component" value="Unassembled WGS sequence"/>
</dbReference>
<dbReference type="OrthoDB" id="10252009at2759"/>
<dbReference type="InterPro" id="IPR029021">
    <property type="entry name" value="Prot-tyrosine_phosphatase-like"/>
</dbReference>
<proteinExistence type="predicted"/>
<evidence type="ECO:0000256" key="1">
    <source>
        <dbReference type="SAM" id="MobiDB-lite"/>
    </source>
</evidence>
<feature type="region of interest" description="Disordered" evidence="1">
    <location>
        <begin position="437"/>
        <end position="456"/>
    </location>
</feature>
<feature type="compositionally biased region" description="Basic residues" evidence="1">
    <location>
        <begin position="270"/>
        <end position="279"/>
    </location>
</feature>
<evidence type="ECO:0000313" key="5">
    <source>
        <dbReference type="Proteomes" id="UP000039865"/>
    </source>
</evidence>
<feature type="domain" description="Tyrosine specific protein phosphatases" evidence="3">
    <location>
        <begin position="108"/>
        <end position="165"/>
    </location>
</feature>
<dbReference type="PANTHER" id="PTHR46653">
    <property type="entry name" value="SPECIFICITY PROTEIN PHOSPHATASE, PUTATIVE-RELATED"/>
    <property type="match status" value="1"/>
</dbReference>
<dbReference type="CDD" id="cd14498">
    <property type="entry name" value="DSP"/>
    <property type="match status" value="1"/>
</dbReference>
<dbReference type="SMART" id="SM00195">
    <property type="entry name" value="DSPc"/>
    <property type="match status" value="1"/>
</dbReference>
<feature type="compositionally biased region" description="Polar residues" evidence="1">
    <location>
        <begin position="465"/>
        <end position="481"/>
    </location>
</feature>
<evidence type="ECO:0000259" key="2">
    <source>
        <dbReference type="PROSITE" id="PS50054"/>
    </source>
</evidence>
<feature type="compositionally biased region" description="Polar residues" evidence="1">
    <location>
        <begin position="779"/>
        <end position="818"/>
    </location>
</feature>
<dbReference type="InterPro" id="IPR020422">
    <property type="entry name" value="TYR_PHOSPHATASE_DUAL_dom"/>
</dbReference>
<feature type="compositionally biased region" description="Polar residues" evidence="1">
    <location>
        <begin position="639"/>
        <end position="650"/>
    </location>
</feature>